<dbReference type="AlphaFoldDB" id="A0AAD3RFR8"/>
<dbReference type="GO" id="GO:0008233">
    <property type="term" value="F:peptidase activity"/>
    <property type="evidence" value="ECO:0007669"/>
    <property type="project" value="UniProtKB-KW"/>
</dbReference>
<sequence length="406" mass="44972">MNSVSPSAAQYAGSDAGDELGETGNSPWAAGQLWSQAVSDSTISEGGWTVKSKPPSTRHHQSPIWDTREIGRFRLAFVRIWLRTGGSSLSRLHPWTTDYGWGCMLSCSDQMLLLWGLGPFDARGEQQMLNNMAPMWTLRCWTRSQLGQVVWHPFTLAPQDLTPKILPSGQMPKYSQKKRPTGVQRDGQAEAKSTWAGHLCTKKMWSASILDPSLKADSSCPPSQAWKSVIILVPVHGWEEALNPSYIEYMSKMSGFCCIWTLTTANLVDVTQVNFSLEESRTMDWRPQQQSQWTSPILPGKLRRSNNRRNSDGVCLPLRTPRGCSPALTCRGGRKEQLISSHRKKDSFVDISAARSLLLLQGKRSKKRCRLGSPIGSTPPGSFPGPGPSLGLCWASRSPPRLLHTA</sequence>
<dbReference type="EMBL" id="BRZM01000091">
    <property type="protein sequence ID" value="GLD66360.1"/>
    <property type="molecule type" value="Genomic_DNA"/>
</dbReference>
<feature type="region of interest" description="Disordered" evidence="1">
    <location>
        <begin position="369"/>
        <end position="388"/>
    </location>
</feature>
<dbReference type="GO" id="GO:0006508">
    <property type="term" value="P:proteolysis"/>
    <property type="evidence" value="ECO:0007669"/>
    <property type="project" value="UniProtKB-KW"/>
</dbReference>
<gene>
    <name evidence="2" type="ORF">AKAME5_001775700</name>
</gene>
<evidence type="ECO:0000313" key="2">
    <source>
        <dbReference type="EMBL" id="GLD66360.1"/>
    </source>
</evidence>
<evidence type="ECO:0000256" key="1">
    <source>
        <dbReference type="SAM" id="MobiDB-lite"/>
    </source>
</evidence>
<accession>A0AAD3RFR8</accession>
<organism evidence="2 3">
    <name type="scientific">Lates japonicus</name>
    <name type="common">Japanese lates</name>
    <dbReference type="NCBI Taxonomy" id="270547"/>
    <lineage>
        <taxon>Eukaryota</taxon>
        <taxon>Metazoa</taxon>
        <taxon>Chordata</taxon>
        <taxon>Craniata</taxon>
        <taxon>Vertebrata</taxon>
        <taxon>Euteleostomi</taxon>
        <taxon>Actinopterygii</taxon>
        <taxon>Neopterygii</taxon>
        <taxon>Teleostei</taxon>
        <taxon>Neoteleostei</taxon>
        <taxon>Acanthomorphata</taxon>
        <taxon>Carangaria</taxon>
        <taxon>Carangaria incertae sedis</taxon>
        <taxon>Centropomidae</taxon>
        <taxon>Lates</taxon>
    </lineage>
</organism>
<comment type="caution">
    <text evidence="2">The sequence shown here is derived from an EMBL/GenBank/DDBJ whole genome shotgun (WGS) entry which is preliminary data.</text>
</comment>
<protein>
    <submittedName>
        <fullName evidence="2">Cysteine protease ATG4D-like protein</fullName>
    </submittedName>
</protein>
<keyword evidence="2" id="KW-0378">Hydrolase</keyword>
<proteinExistence type="predicted"/>
<evidence type="ECO:0000313" key="3">
    <source>
        <dbReference type="Proteomes" id="UP001279410"/>
    </source>
</evidence>
<feature type="compositionally biased region" description="Low complexity" evidence="1">
    <location>
        <begin position="371"/>
        <end position="380"/>
    </location>
</feature>
<dbReference type="Proteomes" id="UP001279410">
    <property type="component" value="Unassembled WGS sequence"/>
</dbReference>
<feature type="region of interest" description="Disordered" evidence="1">
    <location>
        <begin position="1"/>
        <end position="25"/>
    </location>
</feature>
<reference evidence="2" key="1">
    <citation type="submission" date="2022-08" db="EMBL/GenBank/DDBJ databases">
        <title>Genome sequencing of akame (Lates japonicus).</title>
        <authorList>
            <person name="Hashiguchi Y."/>
            <person name="Takahashi H."/>
        </authorList>
    </citation>
    <scope>NUCLEOTIDE SEQUENCE</scope>
    <source>
        <strain evidence="2">Kochi</strain>
    </source>
</reference>
<keyword evidence="2" id="KW-0645">Protease</keyword>
<name>A0AAD3RFR8_LATJO</name>
<keyword evidence="3" id="KW-1185">Reference proteome</keyword>